<dbReference type="InterPro" id="IPR013520">
    <property type="entry name" value="Ribonucl_H"/>
</dbReference>
<dbReference type="KEGG" id="ehx:EMIHUDRAFT_248419"/>
<evidence type="ECO:0000313" key="5">
    <source>
        <dbReference type="EnsemblProtists" id="EOD10353"/>
    </source>
</evidence>
<reference evidence="6" key="1">
    <citation type="journal article" date="2013" name="Nature">
        <title>Pan genome of the phytoplankton Emiliania underpins its global distribution.</title>
        <authorList>
            <person name="Read B.A."/>
            <person name="Kegel J."/>
            <person name="Klute M.J."/>
            <person name="Kuo A."/>
            <person name="Lefebvre S.C."/>
            <person name="Maumus F."/>
            <person name="Mayer C."/>
            <person name="Miller J."/>
            <person name="Monier A."/>
            <person name="Salamov A."/>
            <person name="Young J."/>
            <person name="Aguilar M."/>
            <person name="Claverie J.M."/>
            <person name="Frickenhaus S."/>
            <person name="Gonzalez K."/>
            <person name="Herman E.K."/>
            <person name="Lin Y.C."/>
            <person name="Napier J."/>
            <person name="Ogata H."/>
            <person name="Sarno A.F."/>
            <person name="Shmutz J."/>
            <person name="Schroeder D."/>
            <person name="de Vargas C."/>
            <person name="Verret F."/>
            <person name="von Dassow P."/>
            <person name="Valentin K."/>
            <person name="Van de Peer Y."/>
            <person name="Wheeler G."/>
            <person name="Dacks J.B."/>
            <person name="Delwiche C.F."/>
            <person name="Dyhrman S.T."/>
            <person name="Glockner G."/>
            <person name="John U."/>
            <person name="Richards T."/>
            <person name="Worden A.Z."/>
            <person name="Zhang X."/>
            <person name="Grigoriev I.V."/>
            <person name="Allen A.E."/>
            <person name="Bidle K."/>
            <person name="Borodovsky M."/>
            <person name="Bowler C."/>
            <person name="Brownlee C."/>
            <person name="Cock J.M."/>
            <person name="Elias M."/>
            <person name="Gladyshev V.N."/>
            <person name="Groth M."/>
            <person name="Guda C."/>
            <person name="Hadaegh A."/>
            <person name="Iglesias-Rodriguez M.D."/>
            <person name="Jenkins J."/>
            <person name="Jones B.M."/>
            <person name="Lawson T."/>
            <person name="Leese F."/>
            <person name="Lindquist E."/>
            <person name="Lobanov A."/>
            <person name="Lomsadze A."/>
            <person name="Malik S.B."/>
            <person name="Marsh M.E."/>
            <person name="Mackinder L."/>
            <person name="Mock T."/>
            <person name="Mueller-Roeber B."/>
            <person name="Pagarete A."/>
            <person name="Parker M."/>
            <person name="Probert I."/>
            <person name="Quesneville H."/>
            <person name="Raines C."/>
            <person name="Rensing S.A."/>
            <person name="Riano-Pachon D.M."/>
            <person name="Richier S."/>
            <person name="Rokitta S."/>
            <person name="Shiraiwa Y."/>
            <person name="Soanes D.M."/>
            <person name="van der Giezen M."/>
            <person name="Wahlund T.M."/>
            <person name="Williams B."/>
            <person name="Wilson W."/>
            <person name="Wolfe G."/>
            <person name="Wurch L.L."/>
        </authorList>
    </citation>
    <scope>NUCLEOTIDE SEQUENCE</scope>
</reference>
<evidence type="ECO:0000256" key="2">
    <source>
        <dbReference type="ARBA" id="ARBA00022801"/>
    </source>
</evidence>
<feature type="compositionally biased region" description="Acidic residues" evidence="3">
    <location>
        <begin position="275"/>
        <end position="286"/>
    </location>
</feature>
<evidence type="ECO:0000259" key="4">
    <source>
        <dbReference type="SMART" id="SM00479"/>
    </source>
</evidence>
<feature type="region of interest" description="Disordered" evidence="3">
    <location>
        <begin position="267"/>
        <end position="289"/>
    </location>
</feature>
<dbReference type="RefSeq" id="XP_005762782.1">
    <property type="nucleotide sequence ID" value="XM_005762725.1"/>
</dbReference>
<dbReference type="GO" id="GO:0003676">
    <property type="term" value="F:nucleic acid binding"/>
    <property type="evidence" value="ECO:0007669"/>
    <property type="project" value="InterPro"/>
</dbReference>
<keyword evidence="6" id="KW-1185">Reference proteome</keyword>
<dbReference type="eggNOG" id="KOG2249">
    <property type="taxonomic scope" value="Eukaryota"/>
</dbReference>
<dbReference type="Proteomes" id="UP000013827">
    <property type="component" value="Unassembled WGS sequence"/>
</dbReference>
<dbReference type="EnsemblProtists" id="EOD10353">
    <property type="protein sequence ID" value="EOD10353"/>
    <property type="gene ID" value="EMIHUDRAFT_248419"/>
</dbReference>
<sequence>MHALRCAQAAAESGGGGRGRGRRRVSDQTQDGRWGGLVLLIQLLLRLRRGRTAFFKVQAHKGNRSNEIADALAQKGAGGDGSPLPLPAFSGGSRRHSEAACEEGAAQRLAVNRRPSFRSEAEARRVPAEEVVYFSYCRPPCAVTDYRTRWSGVTAPMLATAPPFEAVSREVSALLKGKHDFAALGFGHPRRLVRDTARGLPSLLGTRAGRPRKLRHLAAEFLQWRIQEGCHSPEEDAAAAMRLYRRFRPQFELAVARAEERREEARRRRAAAAEAGDDGEGAEWGESDQVGPRPFVVSVDISIFLGISKSHTPVCGVPHIKF</sequence>
<feature type="region of interest" description="Disordered" evidence="3">
    <location>
        <begin position="7"/>
        <end position="28"/>
    </location>
</feature>
<dbReference type="PaxDb" id="2903-EOD10353"/>
<dbReference type="PANTHER" id="PTHR12801">
    <property type="entry name" value="RNA EXONUCLEASE REXO1 / RECO3 FAMILY MEMBER-RELATED"/>
    <property type="match status" value="1"/>
</dbReference>
<dbReference type="GO" id="GO:0005634">
    <property type="term" value="C:nucleus"/>
    <property type="evidence" value="ECO:0007669"/>
    <property type="project" value="TreeGrafter"/>
</dbReference>
<dbReference type="HOGENOM" id="CLU_872736_0_0_1"/>
<keyword evidence="1" id="KW-0540">Nuclease</keyword>
<dbReference type="GO" id="GO:0004527">
    <property type="term" value="F:exonuclease activity"/>
    <property type="evidence" value="ECO:0007669"/>
    <property type="project" value="InterPro"/>
</dbReference>
<dbReference type="InterPro" id="IPR047021">
    <property type="entry name" value="REXO1/3/4-like"/>
</dbReference>
<dbReference type="SUPFAM" id="SSF53098">
    <property type="entry name" value="Ribonuclease H-like"/>
    <property type="match status" value="1"/>
</dbReference>
<protein>
    <recommendedName>
        <fullName evidence="4">Exonuclease domain-containing protein</fullName>
    </recommendedName>
</protein>
<evidence type="ECO:0000313" key="6">
    <source>
        <dbReference type="Proteomes" id="UP000013827"/>
    </source>
</evidence>
<dbReference type="PANTHER" id="PTHR12801:SF123">
    <property type="entry name" value="RNA EXONUCLEASE 4"/>
    <property type="match status" value="1"/>
</dbReference>
<dbReference type="InterPro" id="IPR012337">
    <property type="entry name" value="RNaseH-like_sf"/>
</dbReference>
<dbReference type="GeneID" id="17256504"/>
<reference evidence="5" key="2">
    <citation type="submission" date="2024-10" db="UniProtKB">
        <authorList>
            <consortium name="EnsemblProtists"/>
        </authorList>
    </citation>
    <scope>IDENTIFICATION</scope>
</reference>
<dbReference type="STRING" id="2903.R1BKG0"/>
<accession>A0A0D3IGG8</accession>
<proteinExistence type="predicted"/>
<name>A0A0D3IGG8_EMIH1</name>
<dbReference type="AlphaFoldDB" id="A0A0D3IGG8"/>
<keyword evidence="2" id="KW-0378">Hydrolase</keyword>
<dbReference type="SMART" id="SM00479">
    <property type="entry name" value="EXOIII"/>
    <property type="match status" value="1"/>
</dbReference>
<evidence type="ECO:0000256" key="1">
    <source>
        <dbReference type="ARBA" id="ARBA00022722"/>
    </source>
</evidence>
<organism evidence="5 6">
    <name type="scientific">Emiliania huxleyi (strain CCMP1516)</name>
    <dbReference type="NCBI Taxonomy" id="280463"/>
    <lineage>
        <taxon>Eukaryota</taxon>
        <taxon>Haptista</taxon>
        <taxon>Haptophyta</taxon>
        <taxon>Prymnesiophyceae</taxon>
        <taxon>Isochrysidales</taxon>
        <taxon>Noelaerhabdaceae</taxon>
        <taxon>Emiliania</taxon>
    </lineage>
</organism>
<dbReference type="InterPro" id="IPR036397">
    <property type="entry name" value="RNaseH_sf"/>
</dbReference>
<evidence type="ECO:0000256" key="3">
    <source>
        <dbReference type="SAM" id="MobiDB-lite"/>
    </source>
</evidence>
<feature type="domain" description="Exonuclease" evidence="4">
    <location>
        <begin position="97"/>
        <end position="253"/>
    </location>
</feature>
<dbReference type="Gene3D" id="3.30.420.10">
    <property type="entry name" value="Ribonuclease H-like superfamily/Ribonuclease H"/>
    <property type="match status" value="2"/>
</dbReference>